<dbReference type="EMBL" id="JAUSTF010000004">
    <property type="protein sequence ID" value="MDQ0180887.1"/>
    <property type="molecule type" value="Genomic_DNA"/>
</dbReference>
<feature type="transmembrane region" description="Helical" evidence="2">
    <location>
        <begin position="23"/>
        <end position="47"/>
    </location>
</feature>
<keyword evidence="2" id="KW-0812">Transmembrane</keyword>
<protein>
    <submittedName>
        <fullName evidence="3">Uncharacterized protein</fullName>
    </submittedName>
</protein>
<gene>
    <name evidence="3" type="ORF">J2S90_001639</name>
    <name evidence="4" type="ORF">J2S93_002314</name>
</gene>
<dbReference type="Proteomes" id="UP001230951">
    <property type="component" value="Unassembled WGS sequence"/>
</dbReference>
<dbReference type="EMBL" id="JAUSRG010000003">
    <property type="protein sequence ID" value="MDP9904684.1"/>
    <property type="molecule type" value="Genomic_DNA"/>
</dbReference>
<evidence type="ECO:0000313" key="3">
    <source>
        <dbReference type="EMBL" id="MDP9904684.1"/>
    </source>
</evidence>
<evidence type="ECO:0000256" key="2">
    <source>
        <dbReference type="SAM" id="Phobius"/>
    </source>
</evidence>
<organism evidence="3 6">
    <name type="scientific">Arthrobacter bambusae</name>
    <dbReference type="NCBI Taxonomy" id="1338426"/>
    <lineage>
        <taxon>Bacteria</taxon>
        <taxon>Bacillati</taxon>
        <taxon>Actinomycetota</taxon>
        <taxon>Actinomycetes</taxon>
        <taxon>Micrococcales</taxon>
        <taxon>Micrococcaceae</taxon>
        <taxon>Arthrobacter</taxon>
    </lineage>
</organism>
<dbReference type="Proteomes" id="UP001242995">
    <property type="component" value="Unassembled WGS sequence"/>
</dbReference>
<keyword evidence="2" id="KW-1133">Transmembrane helix</keyword>
<evidence type="ECO:0000313" key="5">
    <source>
        <dbReference type="Proteomes" id="UP001230951"/>
    </source>
</evidence>
<name>A0AAW8DDH9_9MICC</name>
<evidence type="ECO:0000256" key="1">
    <source>
        <dbReference type="SAM" id="MobiDB-lite"/>
    </source>
</evidence>
<keyword evidence="2" id="KW-0472">Membrane</keyword>
<comment type="caution">
    <text evidence="3">The sequence shown here is derived from an EMBL/GenBank/DDBJ whole genome shotgun (WGS) entry which is preliminary data.</text>
</comment>
<sequence length="83" mass="9324">MKVVTDAVHAGVLLPESILHSEWFGLLGAFVAINTLIYAALAVVKVLPKIYVTDWTRRRDQRAETRSIHPDTHSSDRPQLSED</sequence>
<reference evidence="3 5" key="1">
    <citation type="submission" date="2023-07" db="EMBL/GenBank/DDBJ databases">
        <title>Sorghum-associated microbial communities from plants grown in Nebraska, USA.</title>
        <authorList>
            <person name="Schachtman D."/>
        </authorList>
    </citation>
    <scope>NUCLEOTIDE SEQUENCE</scope>
    <source>
        <strain evidence="3">DS1006</strain>
        <strain evidence="4 5">DS1016</strain>
    </source>
</reference>
<evidence type="ECO:0000313" key="4">
    <source>
        <dbReference type="EMBL" id="MDQ0180887.1"/>
    </source>
</evidence>
<evidence type="ECO:0000313" key="6">
    <source>
        <dbReference type="Proteomes" id="UP001242995"/>
    </source>
</evidence>
<dbReference type="RefSeq" id="WP_306960527.1">
    <property type="nucleotide sequence ID" value="NZ_JAUSRG010000003.1"/>
</dbReference>
<accession>A0AAW8DDH9</accession>
<dbReference type="AlphaFoldDB" id="A0AAW8DDH9"/>
<keyword evidence="5" id="KW-1185">Reference proteome</keyword>
<feature type="region of interest" description="Disordered" evidence="1">
    <location>
        <begin position="59"/>
        <end position="83"/>
    </location>
</feature>
<proteinExistence type="predicted"/>